<dbReference type="PROSITE" id="PS51109">
    <property type="entry name" value="G5"/>
    <property type="match status" value="1"/>
</dbReference>
<dbReference type="EMBL" id="JBHSNC010000035">
    <property type="protein sequence ID" value="MFC5529989.1"/>
    <property type="molecule type" value="Genomic_DNA"/>
</dbReference>
<dbReference type="RefSeq" id="WP_378111925.1">
    <property type="nucleotide sequence ID" value="NZ_JBHSNC010000035.1"/>
</dbReference>
<evidence type="ECO:0000256" key="1">
    <source>
        <dbReference type="ARBA" id="ARBA00022729"/>
    </source>
</evidence>
<dbReference type="Gene3D" id="2.40.40.10">
    <property type="entry name" value="RlpA-like domain"/>
    <property type="match status" value="1"/>
</dbReference>
<dbReference type="InterPro" id="IPR007137">
    <property type="entry name" value="DUF348"/>
</dbReference>
<dbReference type="InterPro" id="IPR010611">
    <property type="entry name" value="3D_dom"/>
</dbReference>
<keyword evidence="5" id="KW-1185">Reference proteome</keyword>
<accession>A0ABW0R3Z2</accession>
<keyword evidence="2" id="KW-1133">Transmembrane helix</keyword>
<proteinExistence type="predicted"/>
<evidence type="ECO:0000259" key="3">
    <source>
        <dbReference type="PROSITE" id="PS51109"/>
    </source>
</evidence>
<reference evidence="5" key="1">
    <citation type="journal article" date="2019" name="Int. J. Syst. Evol. Microbiol.">
        <title>The Global Catalogue of Microorganisms (GCM) 10K type strain sequencing project: providing services to taxonomists for standard genome sequencing and annotation.</title>
        <authorList>
            <consortium name="The Broad Institute Genomics Platform"/>
            <consortium name="The Broad Institute Genome Sequencing Center for Infectious Disease"/>
            <person name="Wu L."/>
            <person name="Ma J."/>
        </authorList>
    </citation>
    <scope>NUCLEOTIDE SEQUENCE [LARGE SCALE GENOMIC DNA]</scope>
    <source>
        <strain evidence="5">CGMCC 1.18578</strain>
    </source>
</reference>
<dbReference type="Pfam" id="PF06725">
    <property type="entry name" value="3D"/>
    <property type="match status" value="1"/>
</dbReference>
<organism evidence="4 5">
    <name type="scientific">Cohnella yongneupensis</name>
    <dbReference type="NCBI Taxonomy" id="425006"/>
    <lineage>
        <taxon>Bacteria</taxon>
        <taxon>Bacillati</taxon>
        <taxon>Bacillota</taxon>
        <taxon>Bacilli</taxon>
        <taxon>Bacillales</taxon>
        <taxon>Paenibacillaceae</taxon>
        <taxon>Cohnella</taxon>
    </lineage>
</organism>
<dbReference type="InterPro" id="IPR051933">
    <property type="entry name" value="Resuscitation_pf_RpfB"/>
</dbReference>
<dbReference type="Gene3D" id="2.20.230.10">
    <property type="entry name" value="Resuscitation-promoting factor rpfb"/>
    <property type="match status" value="1"/>
</dbReference>
<dbReference type="InterPro" id="IPR036908">
    <property type="entry name" value="RlpA-like_sf"/>
</dbReference>
<evidence type="ECO:0000313" key="5">
    <source>
        <dbReference type="Proteomes" id="UP001596108"/>
    </source>
</evidence>
<dbReference type="Pfam" id="PF07501">
    <property type="entry name" value="G5"/>
    <property type="match status" value="1"/>
</dbReference>
<keyword evidence="2" id="KW-0812">Transmembrane</keyword>
<sequence length="387" mass="41886">MGDIPEAFGQETHDPRPTGKLIALLRWKHEHLRIVILGAILSFAIIIMFVSLLNPVAAKNISIVDNGMTSVIQTRTSDVQSVLEEQQIRVGPYDRLSLTTGELVEGSTIVIDRAKSVTVKADGKEAVKYTAADTVGQVIKELNLSLGSEDRISPSQNTPLTEGMKVVITRVRTEVDETSHAVAFEVVEQKNADLAEGKKKVVKTGQEGQVVLRTAKVYEDGKLVSEKLLEKTVSKPAVQQVVAIGTKKPEVKTLTYNGKPSASEASTVKLNGRSVKVKRMLSNVTLTAYSAGFASTGKSKGDEGFGVTSSGAIVQEGRTIAVDPRVIPIGWWVYIEGIGFRRAEDTGSAVKGKKIDVYYDSEKHADRFGMKKGYTVYVIGPVKPSSN</sequence>
<comment type="caution">
    <text evidence="4">The sequence shown here is derived from an EMBL/GenBank/DDBJ whole genome shotgun (WGS) entry which is preliminary data.</text>
</comment>
<dbReference type="PANTHER" id="PTHR39160">
    <property type="entry name" value="CELL WALL-BINDING PROTEIN YOCH"/>
    <property type="match status" value="1"/>
</dbReference>
<dbReference type="SMART" id="SM01208">
    <property type="entry name" value="G5"/>
    <property type="match status" value="1"/>
</dbReference>
<dbReference type="Proteomes" id="UP001596108">
    <property type="component" value="Unassembled WGS sequence"/>
</dbReference>
<evidence type="ECO:0000313" key="4">
    <source>
        <dbReference type="EMBL" id="MFC5529989.1"/>
    </source>
</evidence>
<feature type="transmembrane region" description="Helical" evidence="2">
    <location>
        <begin position="34"/>
        <end position="53"/>
    </location>
</feature>
<protein>
    <submittedName>
        <fullName evidence="4">Ubiquitin-like domain-containing protein</fullName>
    </submittedName>
</protein>
<keyword evidence="1" id="KW-0732">Signal</keyword>
<keyword evidence="2" id="KW-0472">Membrane</keyword>
<dbReference type="SUPFAM" id="SSF50685">
    <property type="entry name" value="Barwin-like endoglucanases"/>
    <property type="match status" value="1"/>
</dbReference>
<dbReference type="Pfam" id="PF03990">
    <property type="entry name" value="DUF348"/>
    <property type="match status" value="2"/>
</dbReference>
<name>A0ABW0R3Z2_9BACL</name>
<dbReference type="InterPro" id="IPR059180">
    <property type="entry name" value="3D_YorM"/>
</dbReference>
<dbReference type="InterPro" id="IPR011098">
    <property type="entry name" value="G5_dom"/>
</dbReference>
<dbReference type="CDD" id="cd14667">
    <property type="entry name" value="3D_containing_proteins"/>
    <property type="match status" value="1"/>
</dbReference>
<dbReference type="PANTHER" id="PTHR39160:SF4">
    <property type="entry name" value="RESUSCITATION-PROMOTING FACTOR RPFB"/>
    <property type="match status" value="1"/>
</dbReference>
<feature type="domain" description="G5" evidence="3">
    <location>
        <begin position="168"/>
        <end position="248"/>
    </location>
</feature>
<evidence type="ECO:0000256" key="2">
    <source>
        <dbReference type="SAM" id="Phobius"/>
    </source>
</evidence>
<gene>
    <name evidence="4" type="ORF">ACFPQ4_11110</name>
</gene>